<dbReference type="Proteomes" id="UP001187682">
    <property type="component" value="Unassembled WGS sequence"/>
</dbReference>
<comment type="caution">
    <text evidence="1">The sequence shown here is derived from an EMBL/GenBank/DDBJ whole genome shotgun (WGS) entry which is preliminary data.</text>
</comment>
<accession>A0AAE8N782</accession>
<evidence type="ECO:0000313" key="1">
    <source>
        <dbReference type="EMBL" id="SPO07526.1"/>
    </source>
</evidence>
<dbReference type="PANTHER" id="PTHR35394">
    <property type="entry name" value="DUF3176 DOMAIN-CONTAINING PROTEIN"/>
    <property type="match status" value="1"/>
</dbReference>
<name>A0AAE8N782_9PEZI</name>
<gene>
    <name evidence="1" type="ORF">DNG_10220</name>
</gene>
<protein>
    <submittedName>
        <fullName evidence="1">Uncharacterized protein</fullName>
    </submittedName>
</protein>
<sequence>MGTPCRRDPPDSMLDKGMRKALVLGPVSDMTNFTLPSEPPSGASCSTGNCTFAPYHSLGMCVRTANITSHPTVTKYDNNTQRGDKPLMADSTVSAIVPGAMVYAASLPGGFELAHQGPLAVNIDMLAGSDSFGFSTEDEEDVGPLGSRVASLILASISSFRHEALEVLFYLCVQRYETSISNGVEKSELVGELARPVVGPATAAAGLPFLDMNRTAFVSADIPTCYPNRRLSGITPAGEREHFSANYLAMERTAQAMKGLLAGYTIDVYDPQLFPNAAYASEGSRVLLTVFEDVRYRLDSSANATNSEYYQIRLTNFYHNIATAVSSMLRVGAPQRYTHDAFNATGVGRREVSFVHVTWGWLAFLAAELILAAALIPSPRLGCMTAEEARSPAPCLRTSRTRRWRSSQR</sequence>
<organism evidence="1 2">
    <name type="scientific">Cephalotrichum gorgonifer</name>
    <dbReference type="NCBI Taxonomy" id="2041049"/>
    <lineage>
        <taxon>Eukaryota</taxon>
        <taxon>Fungi</taxon>
        <taxon>Dikarya</taxon>
        <taxon>Ascomycota</taxon>
        <taxon>Pezizomycotina</taxon>
        <taxon>Sordariomycetes</taxon>
        <taxon>Hypocreomycetidae</taxon>
        <taxon>Microascales</taxon>
        <taxon>Microascaceae</taxon>
        <taxon>Cephalotrichum</taxon>
    </lineage>
</organism>
<evidence type="ECO:0000313" key="2">
    <source>
        <dbReference type="Proteomes" id="UP001187682"/>
    </source>
</evidence>
<reference evidence="1" key="1">
    <citation type="submission" date="2018-03" db="EMBL/GenBank/DDBJ databases">
        <authorList>
            <person name="Guldener U."/>
        </authorList>
    </citation>
    <scope>NUCLEOTIDE SEQUENCE</scope>
</reference>
<keyword evidence="2" id="KW-1185">Reference proteome</keyword>
<dbReference type="PANTHER" id="PTHR35394:SF5">
    <property type="entry name" value="DUF3176 DOMAIN-CONTAINING PROTEIN"/>
    <property type="match status" value="1"/>
</dbReference>
<proteinExistence type="predicted"/>
<dbReference type="AlphaFoldDB" id="A0AAE8N782"/>
<dbReference type="EMBL" id="ONZQ02000021">
    <property type="protein sequence ID" value="SPO07526.1"/>
    <property type="molecule type" value="Genomic_DNA"/>
</dbReference>